<dbReference type="InterPro" id="IPR036047">
    <property type="entry name" value="F-box-like_dom_sf"/>
</dbReference>
<dbReference type="InterPro" id="IPR050796">
    <property type="entry name" value="SCF_F-box_component"/>
</dbReference>
<dbReference type="Gene3D" id="1.20.1280.50">
    <property type="match status" value="1"/>
</dbReference>
<dbReference type="OMA" id="LMELECM"/>
<dbReference type="InterPro" id="IPR017451">
    <property type="entry name" value="F-box-assoc_interact_dom"/>
</dbReference>
<dbReference type="SMART" id="SM00256">
    <property type="entry name" value="FBOX"/>
    <property type="match status" value="1"/>
</dbReference>
<evidence type="ECO:0000259" key="1">
    <source>
        <dbReference type="PROSITE" id="PS50181"/>
    </source>
</evidence>
<dbReference type="InterPro" id="IPR006527">
    <property type="entry name" value="F-box-assoc_dom_typ1"/>
</dbReference>
<name>A0A7N0T5W6_KALFE</name>
<accession>A0A7N0T5W6</accession>
<proteinExistence type="predicted"/>
<evidence type="ECO:0000313" key="2">
    <source>
        <dbReference type="EnsemblPlants" id="Kaladp0024s0080.1.v1.1.CDS.1"/>
    </source>
</evidence>
<dbReference type="SUPFAM" id="SSF81383">
    <property type="entry name" value="F-box domain"/>
    <property type="match status" value="1"/>
</dbReference>
<dbReference type="Pfam" id="PF12937">
    <property type="entry name" value="F-box-like"/>
    <property type="match status" value="1"/>
</dbReference>
<dbReference type="EnsemblPlants" id="Kaladp0024s0080.1.v1.1">
    <property type="protein sequence ID" value="Kaladp0024s0080.1.v1.1.CDS.1"/>
    <property type="gene ID" value="Kaladp0024s0080.v1.1"/>
</dbReference>
<keyword evidence="3" id="KW-1185">Reference proteome</keyword>
<dbReference type="InterPro" id="IPR001810">
    <property type="entry name" value="F-box_dom"/>
</dbReference>
<dbReference type="AlphaFoldDB" id="A0A7N0T5W6"/>
<reference evidence="2" key="1">
    <citation type="submission" date="2021-01" db="UniProtKB">
        <authorList>
            <consortium name="EnsemblPlants"/>
        </authorList>
    </citation>
    <scope>IDENTIFICATION</scope>
</reference>
<organism evidence="2 3">
    <name type="scientific">Kalanchoe fedtschenkoi</name>
    <name type="common">Lavender scallops</name>
    <name type="synonym">South American air plant</name>
    <dbReference type="NCBI Taxonomy" id="63787"/>
    <lineage>
        <taxon>Eukaryota</taxon>
        <taxon>Viridiplantae</taxon>
        <taxon>Streptophyta</taxon>
        <taxon>Embryophyta</taxon>
        <taxon>Tracheophyta</taxon>
        <taxon>Spermatophyta</taxon>
        <taxon>Magnoliopsida</taxon>
        <taxon>eudicotyledons</taxon>
        <taxon>Gunneridae</taxon>
        <taxon>Pentapetalae</taxon>
        <taxon>Saxifragales</taxon>
        <taxon>Crassulaceae</taxon>
        <taxon>Kalanchoe</taxon>
    </lineage>
</organism>
<dbReference type="Gramene" id="Kaladp0024s0080.1.v1.1">
    <property type="protein sequence ID" value="Kaladp0024s0080.1.v1.1.CDS.1"/>
    <property type="gene ID" value="Kaladp0024s0080.v1.1"/>
</dbReference>
<sequence>MSDNLPPEILTQVFLHLSIKTLARLTSVCKYWHSLISSPVFISLHSTARRNSPATTPLLLTWRGPYKDCVKDRLTLHLDDGDGVCELMELECMFGSWRRLNIVRLVGSCNGLVCLFVNDFKESMILWNPRINKIVHVPKPNRGCTYGGKVFLGFGFHPAESDYKVVRVVYRKTDGALPQPHFPPPPDIEVYSLNSGAWRGGGSSIGAAQARGSYYSSYSNSQAFETEQFTGWFPTIKTRLVRY</sequence>
<protein>
    <recommendedName>
        <fullName evidence="1">F-box domain-containing protein</fullName>
    </recommendedName>
</protein>
<dbReference type="Pfam" id="PF07734">
    <property type="entry name" value="FBA_1"/>
    <property type="match status" value="1"/>
</dbReference>
<dbReference type="PANTHER" id="PTHR31672:SF13">
    <property type="entry name" value="F-BOX PROTEIN CPR30-LIKE"/>
    <property type="match status" value="1"/>
</dbReference>
<dbReference type="Proteomes" id="UP000594263">
    <property type="component" value="Unplaced"/>
</dbReference>
<dbReference type="PROSITE" id="PS50181">
    <property type="entry name" value="FBOX"/>
    <property type="match status" value="1"/>
</dbReference>
<evidence type="ECO:0000313" key="3">
    <source>
        <dbReference type="Proteomes" id="UP000594263"/>
    </source>
</evidence>
<feature type="domain" description="F-box" evidence="1">
    <location>
        <begin position="1"/>
        <end position="44"/>
    </location>
</feature>
<dbReference type="NCBIfam" id="TIGR01640">
    <property type="entry name" value="F_box_assoc_1"/>
    <property type="match status" value="1"/>
</dbReference>
<dbReference type="PANTHER" id="PTHR31672">
    <property type="entry name" value="BNACNNG10540D PROTEIN"/>
    <property type="match status" value="1"/>
</dbReference>
<dbReference type="CDD" id="cd09917">
    <property type="entry name" value="F-box_SF"/>
    <property type="match status" value="1"/>
</dbReference>